<dbReference type="PROSITE" id="PS00678">
    <property type="entry name" value="WD_REPEATS_1"/>
    <property type="match status" value="3"/>
</dbReference>
<dbReference type="InterPro" id="IPR036322">
    <property type="entry name" value="WD40_repeat_dom_sf"/>
</dbReference>
<comment type="caution">
    <text evidence="8">The sequence shown here is derived from an EMBL/GenBank/DDBJ whole genome shotgun (WGS) entry which is preliminary data.</text>
</comment>
<keyword evidence="2 6" id="KW-0853">WD repeat</keyword>
<dbReference type="PROSITE" id="PS50294">
    <property type="entry name" value="WD_REPEATS_REGION"/>
    <property type="match status" value="3"/>
</dbReference>
<accession>A0AA40C6M7</accession>
<organism evidence="8 9">
    <name type="scientific">Immersiella caudata</name>
    <dbReference type="NCBI Taxonomy" id="314043"/>
    <lineage>
        <taxon>Eukaryota</taxon>
        <taxon>Fungi</taxon>
        <taxon>Dikarya</taxon>
        <taxon>Ascomycota</taxon>
        <taxon>Pezizomycotina</taxon>
        <taxon>Sordariomycetes</taxon>
        <taxon>Sordariomycetidae</taxon>
        <taxon>Sordariales</taxon>
        <taxon>Lasiosphaeriaceae</taxon>
        <taxon>Immersiella</taxon>
    </lineage>
</organism>
<keyword evidence="4" id="KW-0156">Chromatin regulator</keyword>
<dbReference type="InterPro" id="IPR019775">
    <property type="entry name" value="WD40_repeat_CS"/>
</dbReference>
<dbReference type="CDD" id="cd00200">
    <property type="entry name" value="WD40"/>
    <property type="match status" value="1"/>
</dbReference>
<dbReference type="Pfam" id="PF00400">
    <property type="entry name" value="WD40"/>
    <property type="match status" value="4"/>
</dbReference>
<dbReference type="GO" id="GO:0005634">
    <property type="term" value="C:nucleus"/>
    <property type="evidence" value="ECO:0007669"/>
    <property type="project" value="UniProtKB-SubCell"/>
</dbReference>
<dbReference type="InterPro" id="IPR022052">
    <property type="entry name" value="Histone-bd_RBBP4-like_N"/>
</dbReference>
<dbReference type="Gene3D" id="2.130.10.10">
    <property type="entry name" value="YVTN repeat-like/Quinoprotein amine dehydrogenase"/>
    <property type="match status" value="1"/>
</dbReference>
<gene>
    <name evidence="8" type="ORF">B0T14DRAFT_510499</name>
</gene>
<dbReference type="PROSITE" id="PS50082">
    <property type="entry name" value="WD_REPEATS_2"/>
    <property type="match status" value="3"/>
</dbReference>
<evidence type="ECO:0000313" key="8">
    <source>
        <dbReference type="EMBL" id="KAK0626614.1"/>
    </source>
</evidence>
<feature type="repeat" description="WD" evidence="6">
    <location>
        <begin position="189"/>
        <end position="231"/>
    </location>
</feature>
<proteinExistence type="predicted"/>
<reference evidence="8" key="1">
    <citation type="submission" date="2023-06" db="EMBL/GenBank/DDBJ databases">
        <title>Genome-scale phylogeny and comparative genomics of the fungal order Sordariales.</title>
        <authorList>
            <consortium name="Lawrence Berkeley National Laboratory"/>
            <person name="Hensen N."/>
            <person name="Bonometti L."/>
            <person name="Westerberg I."/>
            <person name="Brannstrom I.O."/>
            <person name="Guillou S."/>
            <person name="Cros-Aarteil S."/>
            <person name="Calhoun S."/>
            <person name="Haridas S."/>
            <person name="Kuo A."/>
            <person name="Mondo S."/>
            <person name="Pangilinan J."/>
            <person name="Riley R."/>
            <person name="Labutti K."/>
            <person name="Andreopoulos B."/>
            <person name="Lipzen A."/>
            <person name="Chen C."/>
            <person name="Yanf M."/>
            <person name="Daum C."/>
            <person name="Ng V."/>
            <person name="Clum A."/>
            <person name="Steindorff A."/>
            <person name="Ohm R."/>
            <person name="Martin F."/>
            <person name="Silar P."/>
            <person name="Natvig D."/>
            <person name="Lalanne C."/>
            <person name="Gautier V."/>
            <person name="Ament-Velasquez S.L."/>
            <person name="Kruys A."/>
            <person name="Hutchinson M.I."/>
            <person name="Powell A.J."/>
            <person name="Barry K."/>
            <person name="Miller A.N."/>
            <person name="Grigoriev I.V."/>
            <person name="Debuchy R."/>
            <person name="Gladieux P."/>
            <person name="Thoren M.H."/>
            <person name="Johannesson H."/>
        </authorList>
    </citation>
    <scope>NUCLEOTIDE SEQUENCE</scope>
    <source>
        <strain evidence="8">CBS 606.72</strain>
    </source>
</reference>
<dbReference type="InterPro" id="IPR015943">
    <property type="entry name" value="WD40/YVTN_repeat-like_dom_sf"/>
</dbReference>
<feature type="repeat" description="WD" evidence="6">
    <location>
        <begin position="330"/>
        <end position="365"/>
    </location>
</feature>
<feature type="domain" description="Histone-binding protein RBBP4-like N-terminal" evidence="7">
    <location>
        <begin position="29"/>
        <end position="99"/>
    </location>
</feature>
<dbReference type="Proteomes" id="UP001175000">
    <property type="component" value="Unassembled WGS sequence"/>
</dbReference>
<evidence type="ECO:0000256" key="3">
    <source>
        <dbReference type="ARBA" id="ARBA00022737"/>
    </source>
</evidence>
<dbReference type="PRINTS" id="PR00320">
    <property type="entry name" value="GPROTEINBRPT"/>
</dbReference>
<dbReference type="GO" id="GO:0006325">
    <property type="term" value="P:chromatin organization"/>
    <property type="evidence" value="ECO:0007669"/>
    <property type="project" value="UniProtKB-KW"/>
</dbReference>
<keyword evidence="9" id="KW-1185">Reference proteome</keyword>
<sequence>MAPAEVVDDVDVNMEEQDDADQEQRLINEEYKTWKKNSPFLYDMLLSTALEWPTLTTQWFPDVKDLKDKNKTVHRLLIGTHTAEGKPNYVQIAELEIPKTVESNPSDFDEERGEIGGYGGRPGGGESPVITFKITEKIDHPGEVNKARYQPQNPDIIATLAVDGKVLIFDRTKHSSLHQTGKPNPQLELVGHKEEGFGLAWDPHNEGCLASGSEDKTVLLWDLKQVQGTSKVLKPTKKYTHHKHIVNDVQYHPIVKHWIGSVSDDLTLQIIDVRREETNSAAVVARDGHTDAINALAFNPRTEFLIATASADKTIGIWDIRNLKQKIHTLEGHNDAVTSLSWHPTESSILGSGSYDRRVIFWDLSRVGEEQLPDDQDDGPPELLFMHGGHTNHLADFSWNLNDPWVVCSAAEDNLLQIWKVAEAIVGQDDAEMPMNELSNSAN</sequence>
<dbReference type="EMBL" id="JAULSU010000002">
    <property type="protein sequence ID" value="KAK0626614.1"/>
    <property type="molecule type" value="Genomic_DNA"/>
</dbReference>
<evidence type="ECO:0000256" key="2">
    <source>
        <dbReference type="ARBA" id="ARBA00022574"/>
    </source>
</evidence>
<dbReference type="InterPro" id="IPR020472">
    <property type="entry name" value="WD40_PAC1"/>
</dbReference>
<evidence type="ECO:0000256" key="5">
    <source>
        <dbReference type="ARBA" id="ARBA00023242"/>
    </source>
</evidence>
<evidence type="ECO:0000259" key="7">
    <source>
        <dbReference type="Pfam" id="PF12265"/>
    </source>
</evidence>
<dbReference type="SUPFAM" id="SSF50978">
    <property type="entry name" value="WD40 repeat-like"/>
    <property type="match status" value="1"/>
</dbReference>
<dbReference type="AlphaFoldDB" id="A0AA40C6M7"/>
<name>A0AA40C6M7_9PEZI</name>
<dbReference type="InterPro" id="IPR001680">
    <property type="entry name" value="WD40_rpt"/>
</dbReference>
<dbReference type="SMART" id="SM00320">
    <property type="entry name" value="WD40"/>
    <property type="match status" value="6"/>
</dbReference>
<dbReference type="Pfam" id="PF12265">
    <property type="entry name" value="CAF1C_H4-bd"/>
    <property type="match status" value="1"/>
</dbReference>
<evidence type="ECO:0000256" key="4">
    <source>
        <dbReference type="ARBA" id="ARBA00022853"/>
    </source>
</evidence>
<dbReference type="PANTHER" id="PTHR22850">
    <property type="entry name" value="WD40 REPEAT FAMILY"/>
    <property type="match status" value="1"/>
</dbReference>
<keyword evidence="5" id="KW-0539">Nucleus</keyword>
<comment type="subcellular location">
    <subcellularLocation>
        <location evidence="1">Nucleus</location>
    </subcellularLocation>
</comment>
<feature type="repeat" description="WD" evidence="6">
    <location>
        <begin position="286"/>
        <end position="322"/>
    </location>
</feature>
<evidence type="ECO:0000313" key="9">
    <source>
        <dbReference type="Proteomes" id="UP001175000"/>
    </source>
</evidence>
<evidence type="ECO:0000256" key="6">
    <source>
        <dbReference type="PROSITE-ProRule" id="PRU00221"/>
    </source>
</evidence>
<dbReference type="InterPro" id="IPR050459">
    <property type="entry name" value="WD_repeat_RBAP46/RBAP48/MSI1"/>
</dbReference>
<keyword evidence="3" id="KW-0677">Repeat</keyword>
<protein>
    <submittedName>
        <fullName evidence="8">WD40-repeat-containing domain protein</fullName>
    </submittedName>
</protein>
<evidence type="ECO:0000256" key="1">
    <source>
        <dbReference type="ARBA" id="ARBA00004123"/>
    </source>
</evidence>